<dbReference type="InterPro" id="IPR001387">
    <property type="entry name" value="Cro/C1-type_HTH"/>
</dbReference>
<evidence type="ECO:0000313" key="2">
    <source>
        <dbReference type="EMBL" id="EKT56095.1"/>
    </source>
</evidence>
<sequence length="86" mass="9759">MKMANDNNINENSVVMRTAKYLRLSRVEKSLTGTDLGKLLNLSQQQISRYENGQSAISINSLEAYLKVLGKNWMDYFDSVILGNEN</sequence>
<dbReference type="SUPFAM" id="SSF47413">
    <property type="entry name" value="lambda repressor-like DNA-binding domains"/>
    <property type="match status" value="1"/>
</dbReference>
<feature type="domain" description="HTH cro/C1-type" evidence="1">
    <location>
        <begin position="22"/>
        <end position="77"/>
    </location>
</feature>
<evidence type="ECO:0000259" key="1">
    <source>
        <dbReference type="PROSITE" id="PS50943"/>
    </source>
</evidence>
<dbReference type="PROSITE" id="PS50943">
    <property type="entry name" value="HTH_CROC1"/>
    <property type="match status" value="1"/>
</dbReference>
<dbReference type="HOGENOM" id="CLU_066192_40_2_6"/>
<dbReference type="GO" id="GO:0003677">
    <property type="term" value="F:DNA binding"/>
    <property type="evidence" value="ECO:0007669"/>
    <property type="project" value="InterPro"/>
</dbReference>
<evidence type="ECO:0000313" key="3">
    <source>
        <dbReference type="Proteomes" id="UP000009336"/>
    </source>
</evidence>
<dbReference type="OrthoDB" id="6466989at2"/>
<dbReference type="AlphaFoldDB" id="K8WIN4"/>
<dbReference type="InterPro" id="IPR010982">
    <property type="entry name" value="Lambda_DNA-bd_dom_sf"/>
</dbReference>
<dbReference type="PATRIC" id="fig|1141662.3.peg.3206"/>
<dbReference type="Gene3D" id="1.10.260.40">
    <property type="entry name" value="lambda repressor-like DNA-binding domains"/>
    <property type="match status" value="1"/>
</dbReference>
<dbReference type="STRING" id="1141662.OOA_15822"/>
<dbReference type="eggNOG" id="COG1396">
    <property type="taxonomic scope" value="Bacteria"/>
</dbReference>
<reference evidence="2 3" key="1">
    <citation type="journal article" date="2012" name="BMC Genomics">
        <title>Comparative genomics of bacteria in the genus Providencia isolated from wild Drosophila melanogaster.</title>
        <authorList>
            <person name="Galac M.R."/>
            <person name="Lazzaro B.P."/>
        </authorList>
    </citation>
    <scope>NUCLEOTIDE SEQUENCE [LARGE SCALE GENOMIC DNA]</scope>
    <source>
        <strain evidence="2 3">DSM 19968</strain>
    </source>
</reference>
<dbReference type="SMART" id="SM00530">
    <property type="entry name" value="HTH_XRE"/>
    <property type="match status" value="1"/>
</dbReference>
<dbReference type="EMBL" id="AKKL01000045">
    <property type="protein sequence ID" value="EKT56095.1"/>
    <property type="molecule type" value="Genomic_DNA"/>
</dbReference>
<gene>
    <name evidence="2" type="ORF">OOA_15822</name>
</gene>
<name>K8WIN4_9GAMM</name>
<protein>
    <submittedName>
        <fullName evidence="2">Fimbrial operon regulator</fullName>
    </submittedName>
</protein>
<dbReference type="Pfam" id="PF01381">
    <property type="entry name" value="HTH_3"/>
    <property type="match status" value="1"/>
</dbReference>
<accession>K8WIN4</accession>
<keyword evidence="3" id="KW-1185">Reference proteome</keyword>
<dbReference type="Proteomes" id="UP000009336">
    <property type="component" value="Unassembled WGS sequence"/>
</dbReference>
<dbReference type="RefSeq" id="WP_008913148.1">
    <property type="nucleotide sequence ID" value="NZ_KB233224.1"/>
</dbReference>
<proteinExistence type="predicted"/>
<organism evidence="2 3">
    <name type="scientific">Providencia burhodogranariea DSM 19968</name>
    <dbReference type="NCBI Taxonomy" id="1141662"/>
    <lineage>
        <taxon>Bacteria</taxon>
        <taxon>Pseudomonadati</taxon>
        <taxon>Pseudomonadota</taxon>
        <taxon>Gammaproteobacteria</taxon>
        <taxon>Enterobacterales</taxon>
        <taxon>Morganellaceae</taxon>
        <taxon>Providencia</taxon>
    </lineage>
</organism>
<dbReference type="CDD" id="cd00093">
    <property type="entry name" value="HTH_XRE"/>
    <property type="match status" value="1"/>
</dbReference>
<comment type="caution">
    <text evidence="2">The sequence shown here is derived from an EMBL/GenBank/DDBJ whole genome shotgun (WGS) entry which is preliminary data.</text>
</comment>